<organism evidence="1 2">
    <name type="scientific">Senna tora</name>
    <dbReference type="NCBI Taxonomy" id="362788"/>
    <lineage>
        <taxon>Eukaryota</taxon>
        <taxon>Viridiplantae</taxon>
        <taxon>Streptophyta</taxon>
        <taxon>Embryophyta</taxon>
        <taxon>Tracheophyta</taxon>
        <taxon>Spermatophyta</taxon>
        <taxon>Magnoliopsida</taxon>
        <taxon>eudicotyledons</taxon>
        <taxon>Gunneridae</taxon>
        <taxon>Pentapetalae</taxon>
        <taxon>rosids</taxon>
        <taxon>fabids</taxon>
        <taxon>Fabales</taxon>
        <taxon>Fabaceae</taxon>
        <taxon>Caesalpinioideae</taxon>
        <taxon>Cassia clade</taxon>
        <taxon>Senna</taxon>
    </lineage>
</organism>
<keyword evidence="2" id="KW-1185">Reference proteome</keyword>
<evidence type="ECO:0000313" key="2">
    <source>
        <dbReference type="Proteomes" id="UP000634136"/>
    </source>
</evidence>
<dbReference type="Proteomes" id="UP000634136">
    <property type="component" value="Unassembled WGS sequence"/>
</dbReference>
<reference evidence="1" key="1">
    <citation type="submission" date="2020-09" db="EMBL/GenBank/DDBJ databases">
        <title>Genome-Enabled Discovery of Anthraquinone Biosynthesis in Senna tora.</title>
        <authorList>
            <person name="Kang S.-H."/>
            <person name="Pandey R.P."/>
            <person name="Lee C.-M."/>
            <person name="Sim J.-S."/>
            <person name="Jeong J.-T."/>
            <person name="Choi B.-S."/>
            <person name="Jung M."/>
            <person name="Ginzburg D."/>
            <person name="Zhao K."/>
            <person name="Won S.Y."/>
            <person name="Oh T.-J."/>
            <person name="Yu Y."/>
            <person name="Kim N.-H."/>
            <person name="Lee O.R."/>
            <person name="Lee T.-H."/>
            <person name="Bashyal P."/>
            <person name="Kim T.-S."/>
            <person name="Lee W.-H."/>
            <person name="Kawkins C."/>
            <person name="Kim C.-K."/>
            <person name="Kim J.S."/>
            <person name="Ahn B.O."/>
            <person name="Rhee S.Y."/>
            <person name="Sohng J.K."/>
        </authorList>
    </citation>
    <scope>NUCLEOTIDE SEQUENCE</scope>
    <source>
        <tissue evidence="1">Leaf</tissue>
    </source>
</reference>
<name>A0A834T910_9FABA</name>
<proteinExistence type="predicted"/>
<dbReference type="EMBL" id="JAAIUW010000009">
    <property type="protein sequence ID" value="KAF7817618.1"/>
    <property type="molecule type" value="Genomic_DNA"/>
</dbReference>
<sequence length="19" mass="2048">MDFRNSVRAGEGEKGVPAK</sequence>
<accession>A0A834T910</accession>
<evidence type="ECO:0000313" key="1">
    <source>
        <dbReference type="EMBL" id="KAF7817618.1"/>
    </source>
</evidence>
<dbReference type="AlphaFoldDB" id="A0A834T910"/>
<gene>
    <name evidence="1" type="ORF">G2W53_031587</name>
</gene>
<comment type="caution">
    <text evidence="1">The sequence shown here is derived from an EMBL/GenBank/DDBJ whole genome shotgun (WGS) entry which is preliminary data.</text>
</comment>
<protein>
    <submittedName>
        <fullName evidence="1">Uncharacterized protein</fullName>
    </submittedName>
</protein>